<dbReference type="AlphaFoldDB" id="A0A8X6IUT5"/>
<dbReference type="Proteomes" id="UP000887116">
    <property type="component" value="Unassembled WGS sequence"/>
</dbReference>
<gene>
    <name evidence="1" type="ORF">TNCT_718911</name>
</gene>
<evidence type="ECO:0000313" key="1">
    <source>
        <dbReference type="EMBL" id="GFR28879.1"/>
    </source>
</evidence>
<protein>
    <submittedName>
        <fullName evidence="1">Uncharacterized protein</fullName>
    </submittedName>
</protein>
<sequence>MQMTNSSGTQKDLRLCCLKDGRLLIEEERATLCAEKFLHPFSPSLLLSGEILERGKLVLSSLWRCPGEGFLSADLPLRAALDFIRLN</sequence>
<reference evidence="1" key="1">
    <citation type="submission" date="2020-07" db="EMBL/GenBank/DDBJ databases">
        <title>Multicomponent nature underlies the extraordinary mechanical properties of spider dragline silk.</title>
        <authorList>
            <person name="Kono N."/>
            <person name="Nakamura H."/>
            <person name="Mori M."/>
            <person name="Yoshida Y."/>
            <person name="Ohtoshi R."/>
            <person name="Malay A.D."/>
            <person name="Moran D.A.P."/>
            <person name="Tomita M."/>
            <person name="Numata K."/>
            <person name="Arakawa K."/>
        </authorList>
    </citation>
    <scope>NUCLEOTIDE SEQUENCE</scope>
</reference>
<comment type="caution">
    <text evidence="1">The sequence shown here is derived from an EMBL/GenBank/DDBJ whole genome shotgun (WGS) entry which is preliminary data.</text>
</comment>
<name>A0A8X6IUT5_TRICU</name>
<proteinExistence type="predicted"/>
<evidence type="ECO:0000313" key="2">
    <source>
        <dbReference type="Proteomes" id="UP000887116"/>
    </source>
</evidence>
<dbReference type="EMBL" id="BMAO01009131">
    <property type="protein sequence ID" value="GFR28879.1"/>
    <property type="molecule type" value="Genomic_DNA"/>
</dbReference>
<keyword evidence="2" id="KW-1185">Reference proteome</keyword>
<organism evidence="1 2">
    <name type="scientific">Trichonephila clavata</name>
    <name type="common">Joro spider</name>
    <name type="synonym">Nephila clavata</name>
    <dbReference type="NCBI Taxonomy" id="2740835"/>
    <lineage>
        <taxon>Eukaryota</taxon>
        <taxon>Metazoa</taxon>
        <taxon>Ecdysozoa</taxon>
        <taxon>Arthropoda</taxon>
        <taxon>Chelicerata</taxon>
        <taxon>Arachnida</taxon>
        <taxon>Araneae</taxon>
        <taxon>Araneomorphae</taxon>
        <taxon>Entelegynae</taxon>
        <taxon>Araneoidea</taxon>
        <taxon>Nephilidae</taxon>
        <taxon>Trichonephila</taxon>
    </lineage>
</organism>
<accession>A0A8X6IUT5</accession>